<evidence type="ECO:0000313" key="4">
    <source>
        <dbReference type="WBParaSite" id="HPBE_0000506101-mRNA-1"/>
    </source>
</evidence>
<sequence>MKERLSSQPPAAASHLSLDHQIMSAIMLGELSAHKHNSVPLLMEMARKTTTTTAVNGGTEDTLSDKGAGTPSKTPALFHRGAQLT</sequence>
<proteinExistence type="predicted"/>
<reference evidence="2 3" key="1">
    <citation type="submission" date="2018-11" db="EMBL/GenBank/DDBJ databases">
        <authorList>
            <consortium name="Pathogen Informatics"/>
        </authorList>
    </citation>
    <scope>NUCLEOTIDE SEQUENCE [LARGE SCALE GENOMIC DNA]</scope>
</reference>
<dbReference type="AlphaFoldDB" id="A0A183FF26"/>
<accession>A0A183FF26</accession>
<keyword evidence="3" id="KW-1185">Reference proteome</keyword>
<evidence type="ECO:0000313" key="3">
    <source>
        <dbReference type="Proteomes" id="UP000050761"/>
    </source>
</evidence>
<name>A0A183FF26_HELPZ</name>
<protein>
    <submittedName>
        <fullName evidence="2 4">Uncharacterized protein</fullName>
    </submittedName>
</protein>
<feature type="region of interest" description="Disordered" evidence="1">
    <location>
        <begin position="52"/>
        <end position="85"/>
    </location>
</feature>
<evidence type="ECO:0000256" key="1">
    <source>
        <dbReference type="SAM" id="MobiDB-lite"/>
    </source>
</evidence>
<reference evidence="4" key="2">
    <citation type="submission" date="2019-09" db="UniProtKB">
        <authorList>
            <consortium name="WormBaseParasite"/>
        </authorList>
    </citation>
    <scope>IDENTIFICATION</scope>
</reference>
<dbReference type="EMBL" id="UZAH01025406">
    <property type="protein sequence ID" value="VDO63271.1"/>
    <property type="molecule type" value="Genomic_DNA"/>
</dbReference>
<dbReference type="Proteomes" id="UP000050761">
    <property type="component" value="Unassembled WGS sequence"/>
</dbReference>
<evidence type="ECO:0000313" key="2">
    <source>
        <dbReference type="EMBL" id="VDO63271.1"/>
    </source>
</evidence>
<organism evidence="3 4">
    <name type="scientific">Heligmosomoides polygyrus</name>
    <name type="common">Parasitic roundworm</name>
    <dbReference type="NCBI Taxonomy" id="6339"/>
    <lineage>
        <taxon>Eukaryota</taxon>
        <taxon>Metazoa</taxon>
        <taxon>Ecdysozoa</taxon>
        <taxon>Nematoda</taxon>
        <taxon>Chromadorea</taxon>
        <taxon>Rhabditida</taxon>
        <taxon>Rhabditina</taxon>
        <taxon>Rhabditomorpha</taxon>
        <taxon>Strongyloidea</taxon>
        <taxon>Heligmosomidae</taxon>
        <taxon>Heligmosomoides</taxon>
    </lineage>
</organism>
<accession>A0A3P7WQF2</accession>
<dbReference type="WBParaSite" id="HPBE_0000506101-mRNA-1">
    <property type="protein sequence ID" value="HPBE_0000506101-mRNA-1"/>
    <property type="gene ID" value="HPBE_0000506101"/>
</dbReference>
<gene>
    <name evidence="2" type="ORF">HPBE_LOCUS5062</name>
</gene>